<organism evidence="3 4">
    <name type="scientific">Candidatus Doudnabacteria bacterium RIFCSPHIGHO2_01_FULL_50_11</name>
    <dbReference type="NCBI Taxonomy" id="1817828"/>
    <lineage>
        <taxon>Bacteria</taxon>
        <taxon>Candidatus Doudnaibacteriota</taxon>
    </lineage>
</organism>
<dbReference type="EMBL" id="MFEO01000022">
    <property type="protein sequence ID" value="OGE89382.1"/>
    <property type="molecule type" value="Genomic_DNA"/>
</dbReference>
<name>A0A1F5PI88_9BACT</name>
<keyword evidence="1" id="KW-0812">Transmembrane</keyword>
<feature type="domain" description="NERD" evidence="2">
    <location>
        <begin position="75"/>
        <end position="188"/>
    </location>
</feature>
<dbReference type="PROSITE" id="PS50965">
    <property type="entry name" value="NERD"/>
    <property type="match status" value="1"/>
</dbReference>
<gene>
    <name evidence="3" type="ORF">A2722_02040</name>
</gene>
<dbReference type="AlphaFoldDB" id="A0A1F5PI88"/>
<reference evidence="3 4" key="1">
    <citation type="journal article" date="2016" name="Nat. Commun.">
        <title>Thousands of microbial genomes shed light on interconnected biogeochemical processes in an aquifer system.</title>
        <authorList>
            <person name="Anantharaman K."/>
            <person name="Brown C.T."/>
            <person name="Hug L.A."/>
            <person name="Sharon I."/>
            <person name="Castelle C.J."/>
            <person name="Probst A.J."/>
            <person name="Thomas B.C."/>
            <person name="Singh A."/>
            <person name="Wilkins M.J."/>
            <person name="Karaoz U."/>
            <person name="Brodie E.L."/>
            <person name="Williams K.H."/>
            <person name="Hubbard S.S."/>
            <person name="Banfield J.F."/>
        </authorList>
    </citation>
    <scope>NUCLEOTIDE SEQUENCE [LARGE SCALE GENOMIC DNA]</scope>
</reference>
<dbReference type="Proteomes" id="UP000178377">
    <property type="component" value="Unassembled WGS sequence"/>
</dbReference>
<evidence type="ECO:0000313" key="4">
    <source>
        <dbReference type="Proteomes" id="UP000178377"/>
    </source>
</evidence>
<evidence type="ECO:0000259" key="2">
    <source>
        <dbReference type="PROSITE" id="PS50965"/>
    </source>
</evidence>
<protein>
    <recommendedName>
        <fullName evidence="2">NERD domain-containing protein</fullName>
    </recommendedName>
</protein>
<dbReference type="InterPro" id="IPR011528">
    <property type="entry name" value="NERD"/>
</dbReference>
<accession>A0A1F5PI88</accession>
<keyword evidence="1" id="KW-1133">Transmembrane helix</keyword>
<keyword evidence="1" id="KW-0472">Membrane</keyword>
<proteinExistence type="predicted"/>
<evidence type="ECO:0000256" key="1">
    <source>
        <dbReference type="SAM" id="Phobius"/>
    </source>
</evidence>
<comment type="caution">
    <text evidence="3">The sequence shown here is derived from an EMBL/GenBank/DDBJ whole genome shotgun (WGS) entry which is preliminary data.</text>
</comment>
<evidence type="ECO:0000313" key="3">
    <source>
        <dbReference type="EMBL" id="OGE89382.1"/>
    </source>
</evidence>
<dbReference type="STRING" id="1817828.A2722_02040"/>
<dbReference type="Pfam" id="PF08378">
    <property type="entry name" value="NERD"/>
    <property type="match status" value="1"/>
</dbReference>
<sequence length="233" mass="26298">MPEYFSSAEPSFDRQKHRILMSVALLLGVVGLYCIVTLSEFPVAWFYLSVLFAAESYVLSPVLNDILRSSSSDSREVLRVGDIGFDLKRLNDEFSVFERVPLPSEDAPIDYVVWGPTGVFAIWVKSLGGYVEFDGVYLLNNNQPFAERSILDRTSDRALKLRALLTDMLREPIPVMPVLVFSNPAILHFGSKPFQGVFIIRRRDLLPVILGQNEVGNCDLRESTEKVLRGLIR</sequence>
<feature type="transmembrane region" description="Helical" evidence="1">
    <location>
        <begin position="20"/>
        <end position="38"/>
    </location>
</feature>